<dbReference type="InterPro" id="IPR027417">
    <property type="entry name" value="P-loop_NTPase"/>
</dbReference>
<dbReference type="Proteomes" id="UP000694843">
    <property type="component" value="Unplaced"/>
</dbReference>
<keyword evidence="6 14" id="KW-0067">ATP-binding</keyword>
<evidence type="ECO:0000256" key="7">
    <source>
        <dbReference type="ARBA" id="ARBA00022989"/>
    </source>
</evidence>
<evidence type="ECO:0000256" key="8">
    <source>
        <dbReference type="ARBA" id="ARBA00023136"/>
    </source>
</evidence>
<dbReference type="FunFam" id="3.40.50.300:FF:000482">
    <property type="entry name" value="Multidrug resistance-associated protein member 4"/>
    <property type="match status" value="1"/>
</dbReference>
<feature type="compositionally biased region" description="Low complexity" evidence="9">
    <location>
        <begin position="1157"/>
        <end position="1172"/>
    </location>
</feature>
<keyword evidence="5" id="KW-0547">Nucleotide-binding</keyword>
<feature type="region of interest" description="Disordered" evidence="9">
    <location>
        <begin position="1151"/>
        <end position="1173"/>
    </location>
</feature>
<protein>
    <submittedName>
        <fullName evidence="14">ATP-binding cassette sub-family C member 4 isoform X2</fullName>
    </submittedName>
</protein>
<dbReference type="GO" id="GO:0005524">
    <property type="term" value="F:ATP binding"/>
    <property type="evidence" value="ECO:0007669"/>
    <property type="project" value="UniProtKB-KW"/>
</dbReference>
<dbReference type="Gene3D" id="1.20.1560.10">
    <property type="entry name" value="ABC transporter type 1, transmembrane domain"/>
    <property type="match status" value="2"/>
</dbReference>
<feature type="domain" description="ABC transporter" evidence="11">
    <location>
        <begin position="895"/>
        <end position="1128"/>
    </location>
</feature>
<organism evidence="13 14">
    <name type="scientific">Hyalella azteca</name>
    <name type="common">Amphipod</name>
    <dbReference type="NCBI Taxonomy" id="294128"/>
    <lineage>
        <taxon>Eukaryota</taxon>
        <taxon>Metazoa</taxon>
        <taxon>Ecdysozoa</taxon>
        <taxon>Arthropoda</taxon>
        <taxon>Crustacea</taxon>
        <taxon>Multicrustacea</taxon>
        <taxon>Malacostraca</taxon>
        <taxon>Eumalacostraca</taxon>
        <taxon>Peracarida</taxon>
        <taxon>Amphipoda</taxon>
        <taxon>Senticaudata</taxon>
        <taxon>Talitrida</taxon>
        <taxon>Talitroidea</taxon>
        <taxon>Hyalellidae</taxon>
        <taxon>Hyalella</taxon>
    </lineage>
</organism>
<dbReference type="GO" id="GO:0016887">
    <property type="term" value="F:ATP hydrolysis activity"/>
    <property type="evidence" value="ECO:0007669"/>
    <property type="project" value="InterPro"/>
</dbReference>
<dbReference type="FunFam" id="1.20.1560.10:FF:000014">
    <property type="entry name" value="Multidrug resistance-associated protein member 4"/>
    <property type="match status" value="1"/>
</dbReference>
<gene>
    <name evidence="14" type="primary">LOC108671272</name>
</gene>
<dbReference type="RefSeq" id="XP_018014260.1">
    <property type="nucleotide sequence ID" value="XM_018158771.1"/>
</dbReference>
<dbReference type="PROSITE" id="PS00211">
    <property type="entry name" value="ABC_TRANSPORTER_1"/>
    <property type="match status" value="2"/>
</dbReference>
<keyword evidence="13" id="KW-1185">Reference proteome</keyword>
<dbReference type="InterPro" id="IPR050173">
    <property type="entry name" value="ABC_transporter_C-like"/>
</dbReference>
<feature type="transmembrane region" description="Helical" evidence="10">
    <location>
        <begin position="618"/>
        <end position="644"/>
    </location>
</feature>
<name>A0A8B7NKS4_HYAAZ</name>
<feature type="compositionally biased region" description="Basic and acidic residues" evidence="9">
    <location>
        <begin position="496"/>
        <end position="507"/>
    </location>
</feature>
<dbReference type="SMART" id="SM00382">
    <property type="entry name" value="AAA"/>
    <property type="match status" value="2"/>
</dbReference>
<keyword evidence="8 10" id="KW-0472">Membrane</keyword>
<dbReference type="GO" id="GO:0140359">
    <property type="term" value="F:ABC-type transporter activity"/>
    <property type="evidence" value="ECO:0007669"/>
    <property type="project" value="InterPro"/>
</dbReference>
<feature type="compositionally biased region" description="Low complexity" evidence="9">
    <location>
        <begin position="433"/>
        <end position="446"/>
    </location>
</feature>
<dbReference type="GeneID" id="108671272"/>
<keyword evidence="4 10" id="KW-0812">Transmembrane</keyword>
<dbReference type="PANTHER" id="PTHR24223:SF456">
    <property type="entry name" value="MULTIDRUG RESISTANCE-ASSOCIATED PROTEIN LETHAL(2)03659"/>
    <property type="match status" value="1"/>
</dbReference>
<feature type="domain" description="ABC transmembrane type-1" evidence="12">
    <location>
        <begin position="536"/>
        <end position="857"/>
    </location>
</feature>
<evidence type="ECO:0000313" key="14">
    <source>
        <dbReference type="RefSeq" id="XP_018014260.1"/>
    </source>
</evidence>
<dbReference type="InterPro" id="IPR011527">
    <property type="entry name" value="ABC1_TM_dom"/>
</dbReference>
<feature type="region of interest" description="Disordered" evidence="9">
    <location>
        <begin position="484"/>
        <end position="507"/>
    </location>
</feature>
<dbReference type="InterPro" id="IPR003439">
    <property type="entry name" value="ABC_transporter-like_ATP-bd"/>
</dbReference>
<dbReference type="SUPFAM" id="SSF52540">
    <property type="entry name" value="P-loop containing nucleoside triphosphate hydrolases"/>
    <property type="match status" value="2"/>
</dbReference>
<dbReference type="GO" id="GO:0016020">
    <property type="term" value="C:membrane"/>
    <property type="evidence" value="ECO:0007669"/>
    <property type="project" value="UniProtKB-SubCell"/>
</dbReference>
<dbReference type="CDD" id="cd03244">
    <property type="entry name" value="ABCC_MRP_domain2"/>
    <property type="match status" value="1"/>
</dbReference>
<evidence type="ECO:0000256" key="4">
    <source>
        <dbReference type="ARBA" id="ARBA00022692"/>
    </source>
</evidence>
<comment type="similarity">
    <text evidence="2">Belongs to the ABC transporter superfamily. ABCC family. Conjugate transporter (TC 3.A.1.208) subfamily.</text>
</comment>
<evidence type="ECO:0000259" key="11">
    <source>
        <dbReference type="PROSITE" id="PS50893"/>
    </source>
</evidence>
<evidence type="ECO:0000259" key="12">
    <source>
        <dbReference type="PROSITE" id="PS50929"/>
    </source>
</evidence>
<accession>A0A8B7NKS4</accession>
<dbReference type="FunFam" id="3.40.50.300:FF:000163">
    <property type="entry name" value="Multidrug resistance-associated protein member 4"/>
    <property type="match status" value="1"/>
</dbReference>
<dbReference type="InterPro" id="IPR036640">
    <property type="entry name" value="ABC1_TM_sf"/>
</dbReference>
<evidence type="ECO:0000256" key="10">
    <source>
        <dbReference type="SAM" id="Phobius"/>
    </source>
</evidence>
<feature type="compositionally biased region" description="Basic and acidic residues" evidence="9">
    <location>
        <begin position="1187"/>
        <end position="1205"/>
    </location>
</feature>
<keyword evidence="3" id="KW-0813">Transport</keyword>
<evidence type="ECO:0000256" key="9">
    <source>
        <dbReference type="SAM" id="MobiDB-lite"/>
    </source>
</evidence>
<dbReference type="Pfam" id="PF00664">
    <property type="entry name" value="ABC_membrane"/>
    <property type="match status" value="2"/>
</dbReference>
<dbReference type="PANTHER" id="PTHR24223">
    <property type="entry name" value="ATP-BINDING CASSETTE SUB-FAMILY C"/>
    <property type="match status" value="1"/>
</dbReference>
<dbReference type="InterPro" id="IPR017871">
    <property type="entry name" value="ABC_transporter-like_CS"/>
</dbReference>
<feature type="domain" description="ABC transmembrane type-1" evidence="12">
    <location>
        <begin position="1"/>
        <end position="140"/>
    </location>
</feature>
<feature type="transmembrane region" description="Helical" evidence="10">
    <location>
        <begin position="82"/>
        <end position="104"/>
    </location>
</feature>
<feature type="region of interest" description="Disordered" evidence="9">
    <location>
        <begin position="1187"/>
        <end position="1232"/>
    </location>
</feature>
<comment type="subcellular location">
    <subcellularLocation>
        <location evidence="1">Membrane</location>
        <topology evidence="1">Multi-pass membrane protein</topology>
    </subcellularLocation>
</comment>
<dbReference type="CDD" id="cd03250">
    <property type="entry name" value="ABCC_MRP_domain1"/>
    <property type="match status" value="1"/>
</dbReference>
<feature type="domain" description="ABC transporter" evidence="11">
    <location>
        <begin position="178"/>
        <end position="401"/>
    </location>
</feature>
<feature type="transmembrane region" description="Helical" evidence="10">
    <location>
        <begin position="530"/>
        <end position="549"/>
    </location>
</feature>
<dbReference type="PROSITE" id="PS50893">
    <property type="entry name" value="ABC_TRANSPORTER_2"/>
    <property type="match status" value="2"/>
</dbReference>
<feature type="transmembrane region" description="Helical" evidence="10">
    <location>
        <begin position="801"/>
        <end position="821"/>
    </location>
</feature>
<keyword evidence="7 10" id="KW-1133">Transmembrane helix</keyword>
<evidence type="ECO:0000313" key="13">
    <source>
        <dbReference type="Proteomes" id="UP000694843"/>
    </source>
</evidence>
<evidence type="ECO:0000256" key="3">
    <source>
        <dbReference type="ARBA" id="ARBA00022448"/>
    </source>
</evidence>
<dbReference type="OrthoDB" id="6500128at2759"/>
<dbReference type="AlphaFoldDB" id="A0A8B7NKS4"/>
<evidence type="ECO:0000256" key="2">
    <source>
        <dbReference type="ARBA" id="ARBA00009726"/>
    </source>
</evidence>
<evidence type="ECO:0000256" key="1">
    <source>
        <dbReference type="ARBA" id="ARBA00004141"/>
    </source>
</evidence>
<evidence type="ECO:0000256" key="5">
    <source>
        <dbReference type="ARBA" id="ARBA00022741"/>
    </source>
</evidence>
<proteinExistence type="inferred from homology"/>
<dbReference type="Gene3D" id="3.40.50.300">
    <property type="entry name" value="P-loop containing nucleotide triphosphate hydrolases"/>
    <property type="match status" value="2"/>
</dbReference>
<sequence>MAGLVVIVLFIPLQSFMGKIFSRLRLQTAQRTDERVRVMNEIVNAMRVIKMYAWELPFAEMVKKFRKSEIDVIMHTNYYRAVNMSLFFTSAKLVVFLALLTYVVTGNALTAEKVFVTSALVNNVRLVMTLFFPMAISMGSETLISCRRLQEFFELEEIGSGLKVEHVEDIGPNESASVQVENLSAKWTEEATVLTLESISVSVQAGELLAVVGPVGSGKGSLLHAILGELPALEGTVAVKGKIAYASQEPWLFSGSVRQNILFGREYDEKKYGEVIKVCGLEADLQLLSEGDRTLVGERGTSLSGGQKARINLARAVYMSGDVVLLDDPLSAVDTVVGRHLFRRCIRGHLRQKAVILVTHQLQYIRAADNILVLNEGQCEAFGTYHQLVNKGLDFTSLLQEEKDDASNAGSICLPPHISNKNLHNALRRGSNLSRQGSIRSIGSSSLRKKGDNPMMYDSALSIAGSVTSLDYTHDAMDDTTETLEENWRKSSSKNKQADDVKPENKKYTELRSTGSVSGKIYLKYFLNGGHWMVCLALALASVATQVLYSTTDYWLSYWTNGEQLRRTTSALNSTHDSALDFPLNTTINFALNSTLNSTQSPPEPTLPSGYLDTKTNIIVYTSLVGSLFLLSLGRTILFFVICMTSSKRLHNKMFSAVIRVPIQYFDTHPIGQVLNRFSKDLGQIDDLLPSCFWDFFEISLNIVGIITVIASVNPYLLIPTFILAGIFWYIRRFYLGSARDIKRLEGITRSPVFSHLSTSLHGLTTIRAFKAQESFAKDFDDIQDVHSAAWFLFICTTRWFGIYLDCLSCLYIAIVTYSFLGNSHSLGGDVGLAISSAMSLSGMFQWGVRQSAEVENQMTSVERVLEFSKLEPEAPLTTEEDKKLDPQWPRSGSIEFIDVSLKYDEAKPPVLKKLNFAVSSGEKIGIVGRTGAGKSSLISCLFRLTEPTGQIIIDGADVSKLGLHTLRKNISIIPQDPTLFNDTFRKNLDPFSQHSDEELWLALEEVQLKEAVQETPGGLEHVVSEGGSNLSVGQRQLVCLARAIISHNPILLMDEATANVDPKTDELIQTTIRDKFRSCTVLTVAHRLHTIMDSTRVMVLSAGQLKEFDAPHLLLKDKKSVFSELVSQAGTSTASHLRNLALTAFSMASADDGKRSSSSSTSPTGRSPVSVASDLSPVSLITAKDVDMTHIKTTSERGSDKDSEAIAPSSPRIDPEVASASHGSIDELTKL</sequence>
<dbReference type="Pfam" id="PF00005">
    <property type="entry name" value="ABC_tran"/>
    <property type="match status" value="2"/>
</dbReference>
<dbReference type="InterPro" id="IPR003593">
    <property type="entry name" value="AAA+_ATPase"/>
</dbReference>
<dbReference type="SUPFAM" id="SSF90123">
    <property type="entry name" value="ABC transporter transmembrane region"/>
    <property type="match status" value="2"/>
</dbReference>
<reference evidence="14" key="1">
    <citation type="submission" date="2025-08" db="UniProtKB">
        <authorList>
            <consortium name="RefSeq"/>
        </authorList>
    </citation>
    <scope>IDENTIFICATION</scope>
    <source>
        <tissue evidence="14">Whole organism</tissue>
    </source>
</reference>
<dbReference type="PROSITE" id="PS50929">
    <property type="entry name" value="ABC_TM1F"/>
    <property type="match status" value="2"/>
</dbReference>
<feature type="region of interest" description="Disordered" evidence="9">
    <location>
        <begin position="430"/>
        <end position="453"/>
    </location>
</feature>
<evidence type="ECO:0000256" key="6">
    <source>
        <dbReference type="ARBA" id="ARBA00022840"/>
    </source>
</evidence>